<dbReference type="PANTHER" id="PTHR30330">
    <property type="entry name" value="AGSS FAMILY TRANSPORTER, SODIUM-ALANINE"/>
    <property type="match status" value="1"/>
</dbReference>
<dbReference type="GO" id="GO:0005886">
    <property type="term" value="C:plasma membrane"/>
    <property type="evidence" value="ECO:0007669"/>
    <property type="project" value="UniProtKB-SubCell"/>
</dbReference>
<dbReference type="PANTHER" id="PTHR30330:SF3">
    <property type="entry name" value="TRANSCRIPTIONAL REGULATOR, LRP FAMILY"/>
    <property type="match status" value="1"/>
</dbReference>
<evidence type="ECO:0000313" key="8">
    <source>
        <dbReference type="EMBL" id="SUB32162.1"/>
    </source>
</evidence>
<dbReference type="Pfam" id="PF01235">
    <property type="entry name" value="Na_Ala_symp"/>
    <property type="match status" value="1"/>
</dbReference>
<comment type="subcellular location">
    <subcellularLocation>
        <location evidence="1">Cell membrane</location>
        <topology evidence="1">Multi-pass membrane protein</topology>
    </subcellularLocation>
</comment>
<evidence type="ECO:0000256" key="7">
    <source>
        <dbReference type="ARBA" id="ARBA00023136"/>
    </source>
</evidence>
<sequence length="108" mass="10995">MLGGLSIIVINSDALMPAVKLIFSDAFSAQAVAGGAIGTVIRYGVARGVFSNEAGMGSAPIAAAAAKTDHPVRQALVSMTGTFWTPLLSARLPVSCWSWVCSAQAASL</sequence>
<evidence type="ECO:0000256" key="1">
    <source>
        <dbReference type="ARBA" id="ARBA00004651"/>
    </source>
</evidence>
<accession>A0A379B171</accession>
<name>A0A379B171_NEIGO</name>
<evidence type="ECO:0000256" key="4">
    <source>
        <dbReference type="ARBA" id="ARBA00022475"/>
    </source>
</evidence>
<keyword evidence="7" id="KW-0472">Membrane</keyword>
<dbReference type="EMBL" id="UGRI01000002">
    <property type="protein sequence ID" value="SUB32162.1"/>
    <property type="molecule type" value="Genomic_DNA"/>
</dbReference>
<dbReference type="GO" id="GO:0005283">
    <property type="term" value="F:amino acid:sodium symporter activity"/>
    <property type="evidence" value="ECO:0007669"/>
    <property type="project" value="InterPro"/>
</dbReference>
<evidence type="ECO:0000256" key="5">
    <source>
        <dbReference type="ARBA" id="ARBA00022692"/>
    </source>
</evidence>
<protein>
    <submittedName>
        <fullName evidence="8">Amino-acid transporter</fullName>
    </submittedName>
</protein>
<keyword evidence="6" id="KW-1133">Transmembrane helix</keyword>
<evidence type="ECO:0000256" key="6">
    <source>
        <dbReference type="ARBA" id="ARBA00022989"/>
    </source>
</evidence>
<gene>
    <name evidence="8" type="ORF">NCTC11421_03592</name>
</gene>
<dbReference type="AlphaFoldDB" id="A0A379B171"/>
<dbReference type="InterPro" id="IPR001463">
    <property type="entry name" value="Na/Ala_symport"/>
</dbReference>
<proteinExistence type="inferred from homology"/>
<evidence type="ECO:0000256" key="2">
    <source>
        <dbReference type="ARBA" id="ARBA00009261"/>
    </source>
</evidence>
<comment type="similarity">
    <text evidence="2">Belongs to the alanine or glycine:cation symporter (AGCS) (TC 2.A.25) family.</text>
</comment>
<reference evidence="8" key="1">
    <citation type="submission" date="2018-06" db="EMBL/GenBank/DDBJ databases">
        <authorList>
            <consortium name="Pathogen Informatics"/>
            <person name="Doyle S."/>
        </authorList>
    </citation>
    <scope>NUCLEOTIDE SEQUENCE [LARGE SCALE GENOMIC DNA]</scope>
    <source>
        <strain evidence="8">NCTC11421</strain>
    </source>
</reference>
<evidence type="ECO:0000256" key="3">
    <source>
        <dbReference type="ARBA" id="ARBA00022448"/>
    </source>
</evidence>
<keyword evidence="3" id="KW-0813">Transport</keyword>
<keyword evidence="4" id="KW-1003">Cell membrane</keyword>
<organism evidence="8">
    <name type="scientific">Neisseria gonorrhoeae</name>
    <dbReference type="NCBI Taxonomy" id="485"/>
    <lineage>
        <taxon>Bacteria</taxon>
        <taxon>Pseudomonadati</taxon>
        <taxon>Pseudomonadota</taxon>
        <taxon>Betaproteobacteria</taxon>
        <taxon>Neisseriales</taxon>
        <taxon>Neisseriaceae</taxon>
        <taxon>Neisseria</taxon>
    </lineage>
</organism>
<keyword evidence="5" id="KW-0812">Transmembrane</keyword>